<dbReference type="Proteomes" id="UP001416858">
    <property type="component" value="Unassembled WGS sequence"/>
</dbReference>
<keyword evidence="2" id="KW-0472">Membrane</keyword>
<keyword evidence="4" id="KW-1185">Reference proteome</keyword>
<proteinExistence type="predicted"/>
<dbReference type="EMBL" id="BAABRO010000020">
    <property type="protein sequence ID" value="GAA5510267.1"/>
    <property type="molecule type" value="Genomic_DNA"/>
</dbReference>
<evidence type="ECO:0000313" key="3">
    <source>
        <dbReference type="EMBL" id="GAA5510267.1"/>
    </source>
</evidence>
<name>A0ABP9VYR2_9BACT</name>
<reference evidence="3 4" key="1">
    <citation type="submission" date="2024-02" db="EMBL/GenBank/DDBJ databases">
        <title>Rhodopirellula caenicola NBRC 110016.</title>
        <authorList>
            <person name="Ichikawa N."/>
            <person name="Katano-Makiyama Y."/>
            <person name="Hidaka K."/>
        </authorList>
    </citation>
    <scope>NUCLEOTIDE SEQUENCE [LARGE SCALE GENOMIC DNA]</scope>
    <source>
        <strain evidence="3 4">NBRC 110016</strain>
    </source>
</reference>
<sequence length="75" mass="8422">MPCQPAFPTADGEGNENNSAPVNFPTAPMDRSKIFVSMERRGHFDQRLRTFRVTLSILVSGCITLGAVVWWRLLN</sequence>
<evidence type="ECO:0000313" key="4">
    <source>
        <dbReference type="Proteomes" id="UP001416858"/>
    </source>
</evidence>
<keyword evidence="2" id="KW-1133">Transmembrane helix</keyword>
<keyword evidence="2" id="KW-0812">Transmembrane</keyword>
<comment type="caution">
    <text evidence="3">The sequence shown here is derived from an EMBL/GenBank/DDBJ whole genome shotgun (WGS) entry which is preliminary data.</text>
</comment>
<evidence type="ECO:0000256" key="2">
    <source>
        <dbReference type="SAM" id="Phobius"/>
    </source>
</evidence>
<accession>A0ABP9VYR2</accession>
<organism evidence="3 4">
    <name type="scientific">Novipirellula caenicola</name>
    <dbReference type="NCBI Taxonomy" id="1536901"/>
    <lineage>
        <taxon>Bacteria</taxon>
        <taxon>Pseudomonadati</taxon>
        <taxon>Planctomycetota</taxon>
        <taxon>Planctomycetia</taxon>
        <taxon>Pirellulales</taxon>
        <taxon>Pirellulaceae</taxon>
        <taxon>Novipirellula</taxon>
    </lineage>
</organism>
<evidence type="ECO:0000256" key="1">
    <source>
        <dbReference type="SAM" id="MobiDB-lite"/>
    </source>
</evidence>
<gene>
    <name evidence="3" type="ORF">Rcae01_05774</name>
</gene>
<protein>
    <submittedName>
        <fullName evidence="3">Uncharacterized protein</fullName>
    </submittedName>
</protein>
<feature type="transmembrane region" description="Helical" evidence="2">
    <location>
        <begin position="50"/>
        <end position="73"/>
    </location>
</feature>
<feature type="region of interest" description="Disordered" evidence="1">
    <location>
        <begin position="1"/>
        <end position="25"/>
    </location>
</feature>